<feature type="region of interest" description="Disordered" evidence="13">
    <location>
        <begin position="142"/>
        <end position="161"/>
    </location>
</feature>
<keyword evidence="19" id="KW-1185">Reference proteome</keyword>
<keyword evidence="9 12" id="KW-0539">Nucleus</keyword>
<keyword evidence="7 10" id="KW-0103">Bromodomain</keyword>
<dbReference type="PANTHER" id="PTHR46510:SF1">
    <property type="entry name" value="BROMODOMAIN ADJACENT TO ZINC FINGER DOMAIN PROTEIN 1A"/>
    <property type="match status" value="1"/>
</dbReference>
<feature type="region of interest" description="Disordered" evidence="13">
    <location>
        <begin position="879"/>
        <end position="913"/>
    </location>
</feature>
<dbReference type="PROSITE" id="PS50827">
    <property type="entry name" value="DDT"/>
    <property type="match status" value="1"/>
</dbReference>
<dbReference type="Gene3D" id="1.20.920.10">
    <property type="entry name" value="Bromodomain-like"/>
    <property type="match status" value="1"/>
</dbReference>
<evidence type="ECO:0000256" key="9">
    <source>
        <dbReference type="ARBA" id="ARBA00023242"/>
    </source>
</evidence>
<dbReference type="SMART" id="SM00571">
    <property type="entry name" value="DDT"/>
    <property type="match status" value="1"/>
</dbReference>
<dbReference type="GO" id="GO:0003677">
    <property type="term" value="F:DNA binding"/>
    <property type="evidence" value="ECO:0007669"/>
    <property type="project" value="TreeGrafter"/>
</dbReference>
<evidence type="ECO:0000256" key="4">
    <source>
        <dbReference type="ARBA" id="ARBA00022833"/>
    </source>
</evidence>
<dbReference type="GO" id="GO:0031445">
    <property type="term" value="P:regulation of heterochromatin formation"/>
    <property type="evidence" value="ECO:0007669"/>
    <property type="project" value="TreeGrafter"/>
</dbReference>
<dbReference type="PROSITE" id="PS51136">
    <property type="entry name" value="WAC"/>
    <property type="match status" value="1"/>
</dbReference>
<feature type="compositionally biased region" description="Polar residues" evidence="13">
    <location>
        <begin position="896"/>
        <end position="909"/>
    </location>
</feature>
<proteinExistence type="predicted"/>
<evidence type="ECO:0000256" key="1">
    <source>
        <dbReference type="ARBA" id="ARBA00004123"/>
    </source>
</evidence>
<dbReference type="Pfam" id="PF10537">
    <property type="entry name" value="WAC_Acf1_DNA_bd"/>
    <property type="match status" value="1"/>
</dbReference>
<feature type="compositionally biased region" description="Acidic residues" evidence="13">
    <location>
        <begin position="1185"/>
        <end position="1219"/>
    </location>
</feature>
<dbReference type="Proteomes" id="UP000827092">
    <property type="component" value="Unassembled WGS sequence"/>
</dbReference>
<dbReference type="Pfam" id="PF15613">
    <property type="entry name" value="WSD"/>
    <property type="match status" value="1"/>
</dbReference>
<feature type="compositionally biased region" description="Basic and acidic residues" evidence="13">
    <location>
        <begin position="271"/>
        <end position="283"/>
    </location>
</feature>
<evidence type="ECO:0000259" key="16">
    <source>
        <dbReference type="PROSITE" id="PS50827"/>
    </source>
</evidence>
<feature type="compositionally biased region" description="Basic and acidic residues" evidence="13">
    <location>
        <begin position="1316"/>
        <end position="1326"/>
    </location>
</feature>
<feature type="region of interest" description="Disordered" evidence="13">
    <location>
        <begin position="1271"/>
        <end position="1369"/>
    </location>
</feature>
<dbReference type="InterPro" id="IPR001965">
    <property type="entry name" value="Znf_PHD"/>
</dbReference>
<evidence type="ECO:0008006" key="20">
    <source>
        <dbReference type="Google" id="ProtNLM"/>
    </source>
</evidence>
<organism evidence="18 19">
    <name type="scientific">Oedothorax gibbosus</name>
    <dbReference type="NCBI Taxonomy" id="931172"/>
    <lineage>
        <taxon>Eukaryota</taxon>
        <taxon>Metazoa</taxon>
        <taxon>Ecdysozoa</taxon>
        <taxon>Arthropoda</taxon>
        <taxon>Chelicerata</taxon>
        <taxon>Arachnida</taxon>
        <taxon>Araneae</taxon>
        <taxon>Araneomorphae</taxon>
        <taxon>Entelegynae</taxon>
        <taxon>Araneoidea</taxon>
        <taxon>Linyphiidae</taxon>
        <taxon>Erigoninae</taxon>
        <taxon>Oedothorax</taxon>
    </lineage>
</organism>
<protein>
    <recommendedName>
        <fullName evidence="20">Bromodomain adjacent to zinc finger domain protein 1A</fullName>
    </recommendedName>
</protein>
<dbReference type="SUPFAM" id="SSF47370">
    <property type="entry name" value="Bromodomain"/>
    <property type="match status" value="1"/>
</dbReference>
<feature type="compositionally biased region" description="Acidic residues" evidence="13">
    <location>
        <begin position="615"/>
        <end position="627"/>
    </location>
</feature>
<evidence type="ECO:0000256" key="3">
    <source>
        <dbReference type="ARBA" id="ARBA00022771"/>
    </source>
</evidence>
<keyword evidence="3 11" id="KW-0863">Zinc-finger</keyword>
<gene>
    <name evidence="18" type="ORF">JTE90_010214</name>
</gene>
<feature type="domain" description="PHD-type" evidence="15">
    <location>
        <begin position="1079"/>
        <end position="1169"/>
    </location>
</feature>
<dbReference type="InterPro" id="IPR036427">
    <property type="entry name" value="Bromodomain-like_sf"/>
</dbReference>
<keyword evidence="2" id="KW-0479">Metal-binding</keyword>
<evidence type="ECO:0000259" key="17">
    <source>
        <dbReference type="PROSITE" id="PS51136"/>
    </source>
</evidence>
<reference evidence="18 19" key="1">
    <citation type="journal article" date="2022" name="Nat. Ecol. Evol.">
        <title>A masculinizing supergene underlies an exaggerated male reproductive morph in a spider.</title>
        <authorList>
            <person name="Hendrickx F."/>
            <person name="De Corte Z."/>
            <person name="Sonet G."/>
            <person name="Van Belleghem S.M."/>
            <person name="Kostlbacher S."/>
            <person name="Vangestel C."/>
        </authorList>
    </citation>
    <scope>NUCLEOTIDE SEQUENCE [LARGE SCALE GENOMIC DNA]</scope>
    <source>
        <strain evidence="18">W744_W776</strain>
    </source>
</reference>
<dbReference type="Gene3D" id="3.30.40.10">
    <property type="entry name" value="Zinc/RING finger domain, C3HC4 (zinc finger)"/>
    <property type="match status" value="3"/>
</dbReference>
<keyword evidence="8" id="KW-0804">Transcription</keyword>
<dbReference type="SMART" id="SM00249">
    <property type="entry name" value="PHD"/>
    <property type="match status" value="3"/>
</dbReference>
<dbReference type="GO" id="GO:0006355">
    <property type="term" value="P:regulation of DNA-templated transcription"/>
    <property type="evidence" value="ECO:0007669"/>
    <property type="project" value="TreeGrafter"/>
</dbReference>
<dbReference type="Pfam" id="PF00439">
    <property type="entry name" value="Bromodomain"/>
    <property type="match status" value="1"/>
</dbReference>
<dbReference type="PROSITE" id="PS01359">
    <property type="entry name" value="ZF_PHD_1"/>
    <property type="match status" value="1"/>
</dbReference>
<dbReference type="SUPFAM" id="SSF57903">
    <property type="entry name" value="FYVE/PHD zinc finger"/>
    <property type="match status" value="3"/>
</dbReference>
<accession>A0AAV6UJ02</accession>
<dbReference type="InterPro" id="IPR013136">
    <property type="entry name" value="WSTF_Acf1_Cbp146"/>
</dbReference>
<dbReference type="InterPro" id="IPR018359">
    <property type="entry name" value="Bromodomain_CS"/>
</dbReference>
<evidence type="ECO:0000256" key="2">
    <source>
        <dbReference type="ARBA" id="ARBA00022723"/>
    </source>
</evidence>
<dbReference type="Pfam" id="PF15612">
    <property type="entry name" value="WHIM1"/>
    <property type="match status" value="1"/>
</dbReference>
<dbReference type="InterPro" id="IPR047171">
    <property type="entry name" value="BAZ1A"/>
</dbReference>
<dbReference type="InterPro" id="IPR011011">
    <property type="entry name" value="Znf_FYVE_PHD"/>
</dbReference>
<dbReference type="GO" id="GO:0008270">
    <property type="term" value="F:zinc ion binding"/>
    <property type="evidence" value="ECO:0007669"/>
    <property type="project" value="UniProtKB-KW"/>
</dbReference>
<dbReference type="PRINTS" id="PR00503">
    <property type="entry name" value="BROMODOMAIN"/>
</dbReference>
<keyword evidence="6" id="KW-0175">Coiled coil</keyword>
<dbReference type="InterPro" id="IPR019786">
    <property type="entry name" value="Zinc_finger_PHD-type_CS"/>
</dbReference>
<sequence length="1487" mass="169862">MPMKDRKPFKRTKPPKDLKPDEELFYLKATHEIFRNYDEFFERVILCNSLVWSCSLTGKSSLTFQEALASEQQAREQLRSFPLALRKPLLYLATLSHKKRLNDMCDDVFAYVKDRFFVGEEVEVTLNGIKKSSEVTQVLLPEQKAAKSPSKADSSKQKKKDIAPSKIKYEVVNYSTGRTTVVKPDCMSRPKGTLTKPLNKLFLKHHTEPKDGVWKVKDSVVEKEQLDEFPFSEVHCGPLPAYAQEKPKTPLKKINEPTSAKKTVQGKLNFKKESADEKRKSLDKQAMSIKQKMETERERMRIKEEMRKQKLEEMKEKQKEERMKKREEKKIMTEYLNNWKKPRDDLECDDLKDLPPPVPVDCGIPHSCFGDALMIVEFLNTFEKQVQVKDVFPHGCTFEHVAKALVETDIQGVLNDLLQLFLTAIFRYQEAEDDAIDIRGLTLGELGHMTIDEATDFAAIVSTWPQKYHGTILRNIPLDSFSVSEVLRLHVLSSGSKRRVNWQGVISPSEDPGLFFKMEEPELLKKLTTSSVFEFNPEERCKVLCLLVHQLLSCDVLRYAVDENADKTKPLRYQLKQLRWAHSRWEKEGVLGNKKKPKENKPEANGDTPDTPMTVDEEEKENEDNLTPEEKAQLEEKREKESAKHKAEFQRKEREIEAQIRKLQFSFNVVPLGRDRAFRRYWVFQTVAGIFVEDDDPFKGVCLPRPTVQAVSNAHGPQTAATNIKKYLQNMDTKGGGTGSDKENEILRDIAIVQSDLAFPLKNRKLSDLNPRVDSKKGIVPEGCTLCNGKKMEKDSASFLCPHLKGTPDQCTADPDTCPVHNYSASRWSFYHRAEDVDLLLATLNERGFRERQLQQALLSEQEQIKEQLEARVGFAHAFNTTLPPPPQPEVRKSQRNNQGAQLSSSSYAGMSPREAQELTLRDMILELEHRIFHGGLGSLKVDDREKWRTALEQGAFDLQTGVKSEADKGDSKEEAKIFSTRPVEELVQEMGFALHQLSQGIESKYLNPPLGKSEKAKQRAAEADTLTEAQLKERARKEKPDPLLLWQESVVKCSSHSQLFVHLGTLERSVAWSRSVLRAHCRICRRRGDGENMLLCDGCNRGHHLYCLKPPLKCIKSTLQEKGDGENMLLCDGCNRGHHLYCLKPPLKTKPLKTIPEGDWFCLSCKPVEKPQSPQKKPSRYVEESESENEETSDNEQEQSDEEAEEGEDEESNEAADAEVEEQCEACGEVGTLLCCDKCPLMYHQECVNLKRIPRGEWLCPKCTKKEEAVKKANKHPASGSYGTRSSTLTNEDKNDKKKNKGHIKTKFAPKGTKRKYEDSFKEDYAAPPPSKRSNRDRKSNPTDSEREDNPFKKVYRDSASRRSNRGSGAGDLLDYKTCIDLLAELMKHPSSWPFLVPVSKKDAPDYHLIIKRPMDFGTIRSKLNSMSYRTNDDFVRDVHLVLQNCEWFNPKASPEFKCAKELAKEVTRLLNEYQLSPPTLNGDRD</sequence>
<evidence type="ECO:0000313" key="18">
    <source>
        <dbReference type="EMBL" id="KAG8184176.1"/>
    </source>
</evidence>
<evidence type="ECO:0000256" key="5">
    <source>
        <dbReference type="ARBA" id="ARBA00023015"/>
    </source>
</evidence>
<evidence type="ECO:0000256" key="7">
    <source>
        <dbReference type="ARBA" id="ARBA00023117"/>
    </source>
</evidence>
<feature type="compositionally biased region" description="Basic and acidic residues" evidence="13">
    <location>
        <begin position="628"/>
        <end position="650"/>
    </location>
</feature>
<evidence type="ECO:0000256" key="6">
    <source>
        <dbReference type="ARBA" id="ARBA00023054"/>
    </source>
</evidence>
<dbReference type="PROSITE" id="PS00633">
    <property type="entry name" value="BROMODOMAIN_1"/>
    <property type="match status" value="1"/>
</dbReference>
<dbReference type="InterPro" id="IPR018501">
    <property type="entry name" value="DDT_dom"/>
</dbReference>
<feature type="domain" description="Bromo" evidence="14">
    <location>
        <begin position="1388"/>
        <end position="1458"/>
    </location>
</feature>
<evidence type="ECO:0000259" key="15">
    <source>
        <dbReference type="PROSITE" id="PS50016"/>
    </source>
</evidence>
<feature type="compositionally biased region" description="Polar residues" evidence="13">
    <location>
        <begin position="1282"/>
        <end position="1291"/>
    </location>
</feature>
<dbReference type="SMART" id="SM00297">
    <property type="entry name" value="BROMO"/>
    <property type="match status" value="1"/>
</dbReference>
<evidence type="ECO:0000256" key="11">
    <source>
        <dbReference type="PROSITE-ProRule" id="PRU00146"/>
    </source>
</evidence>
<comment type="caution">
    <text evidence="18">The sequence shown here is derived from an EMBL/GenBank/DDBJ whole genome shotgun (WGS) entry which is preliminary data.</text>
</comment>
<dbReference type="InterPro" id="IPR001487">
    <property type="entry name" value="Bromodomain"/>
</dbReference>
<dbReference type="Pfam" id="PF02791">
    <property type="entry name" value="DDT"/>
    <property type="match status" value="1"/>
</dbReference>
<keyword evidence="5" id="KW-0805">Transcription regulation</keyword>
<dbReference type="PROSITE" id="PS50014">
    <property type="entry name" value="BROMODOMAIN_2"/>
    <property type="match status" value="1"/>
</dbReference>
<dbReference type="GO" id="GO:0006338">
    <property type="term" value="P:chromatin remodeling"/>
    <property type="evidence" value="ECO:0007669"/>
    <property type="project" value="InterPro"/>
</dbReference>
<name>A0AAV6UJ02_9ARAC</name>
<dbReference type="PROSITE" id="PS50016">
    <property type="entry name" value="ZF_PHD_2"/>
    <property type="match status" value="2"/>
</dbReference>
<evidence type="ECO:0000256" key="8">
    <source>
        <dbReference type="ARBA" id="ARBA00023163"/>
    </source>
</evidence>
<evidence type="ECO:0000256" key="12">
    <source>
        <dbReference type="PROSITE-ProRule" id="PRU00475"/>
    </source>
</evidence>
<evidence type="ECO:0000256" key="13">
    <source>
        <dbReference type="SAM" id="MobiDB-lite"/>
    </source>
</evidence>
<dbReference type="Pfam" id="PF00628">
    <property type="entry name" value="PHD"/>
    <property type="match status" value="3"/>
</dbReference>
<feature type="region of interest" description="Disordered" evidence="13">
    <location>
        <begin position="589"/>
        <end position="650"/>
    </location>
</feature>
<evidence type="ECO:0000313" key="19">
    <source>
        <dbReference type="Proteomes" id="UP000827092"/>
    </source>
</evidence>
<dbReference type="InterPro" id="IPR028941">
    <property type="entry name" value="WHIM2_dom"/>
</dbReference>
<feature type="domain" description="DDT" evidence="16">
    <location>
        <begin position="366"/>
        <end position="431"/>
    </location>
</feature>
<feature type="region of interest" description="Disordered" evidence="13">
    <location>
        <begin position="271"/>
        <end position="292"/>
    </location>
</feature>
<feature type="compositionally biased region" description="Basic residues" evidence="13">
    <location>
        <begin position="1298"/>
        <end position="1315"/>
    </location>
</feature>
<feature type="region of interest" description="Disordered" evidence="13">
    <location>
        <begin position="1170"/>
        <end position="1219"/>
    </location>
</feature>
<dbReference type="GO" id="GO:0045740">
    <property type="term" value="P:positive regulation of DNA replication"/>
    <property type="evidence" value="ECO:0007669"/>
    <property type="project" value="TreeGrafter"/>
</dbReference>
<dbReference type="CDD" id="cd15544">
    <property type="entry name" value="PHD_BAZ1A_like"/>
    <property type="match status" value="1"/>
</dbReference>
<dbReference type="GO" id="GO:0000228">
    <property type="term" value="C:nuclear chromosome"/>
    <property type="evidence" value="ECO:0007669"/>
    <property type="project" value="TreeGrafter"/>
</dbReference>
<dbReference type="PANTHER" id="PTHR46510">
    <property type="entry name" value="BROMODOMAIN ADJACENT TO ZINC FINGER DOMAIN PROTEIN 1A"/>
    <property type="match status" value="1"/>
</dbReference>
<evidence type="ECO:0000259" key="14">
    <source>
        <dbReference type="PROSITE" id="PS50014"/>
    </source>
</evidence>
<feature type="compositionally biased region" description="Basic and acidic residues" evidence="13">
    <location>
        <begin position="1338"/>
        <end position="1362"/>
    </location>
</feature>
<feature type="domain" description="WAC" evidence="17">
    <location>
        <begin position="22"/>
        <end position="131"/>
    </location>
</feature>
<comment type="subcellular location">
    <subcellularLocation>
        <location evidence="1 12">Nucleus</location>
    </subcellularLocation>
</comment>
<dbReference type="EMBL" id="JAFNEN010000385">
    <property type="protein sequence ID" value="KAG8184176.1"/>
    <property type="molecule type" value="Genomic_DNA"/>
</dbReference>
<keyword evidence="4" id="KW-0862">Zinc</keyword>
<feature type="domain" description="PHD-type" evidence="15">
    <location>
        <begin position="1222"/>
        <end position="1267"/>
    </location>
</feature>
<dbReference type="InterPro" id="IPR019787">
    <property type="entry name" value="Znf_PHD-finger"/>
</dbReference>
<dbReference type="InterPro" id="IPR013083">
    <property type="entry name" value="Znf_RING/FYVE/PHD"/>
</dbReference>
<dbReference type="InterPro" id="IPR028942">
    <property type="entry name" value="WHIM1_dom"/>
</dbReference>
<dbReference type="GO" id="GO:0008623">
    <property type="term" value="C:CHRAC"/>
    <property type="evidence" value="ECO:0007669"/>
    <property type="project" value="TreeGrafter"/>
</dbReference>
<evidence type="ECO:0000256" key="10">
    <source>
        <dbReference type="PROSITE-ProRule" id="PRU00035"/>
    </source>
</evidence>